<evidence type="ECO:0000313" key="2">
    <source>
        <dbReference type="Proteomes" id="UP001218218"/>
    </source>
</evidence>
<dbReference type="SUPFAM" id="SSF56112">
    <property type="entry name" value="Protein kinase-like (PK-like)"/>
    <property type="match status" value="1"/>
</dbReference>
<dbReference type="InterPro" id="IPR011009">
    <property type="entry name" value="Kinase-like_dom_sf"/>
</dbReference>
<accession>A0AAD6ZY18</accession>
<organism evidence="1 2">
    <name type="scientific">Mycena albidolilacea</name>
    <dbReference type="NCBI Taxonomy" id="1033008"/>
    <lineage>
        <taxon>Eukaryota</taxon>
        <taxon>Fungi</taxon>
        <taxon>Dikarya</taxon>
        <taxon>Basidiomycota</taxon>
        <taxon>Agaricomycotina</taxon>
        <taxon>Agaricomycetes</taxon>
        <taxon>Agaricomycetidae</taxon>
        <taxon>Agaricales</taxon>
        <taxon>Marasmiineae</taxon>
        <taxon>Mycenaceae</taxon>
        <taxon>Mycena</taxon>
    </lineage>
</organism>
<proteinExistence type="predicted"/>
<comment type="caution">
    <text evidence="1">The sequence shown here is derived from an EMBL/GenBank/DDBJ whole genome shotgun (WGS) entry which is preliminary data.</text>
</comment>
<sequence>MTPEDRAKIVVRCQNHKKANWKKTDYRAAIPIDNEYFVKYGDVPTLAPEAATHQYVSEYAATVAAPGTPRIPTVKSYFIHEKSAYLVLEYVKLTGSIDPETTAAALKWLAGVPLPPNHTFGPLAGGHIRHRFFKDYQAPLKFSSVEAIERYIERGRTMLPTQVQGKLDVVSIIGEPSIWIQSDVHPSNFGRDAFGNIYIVDFGQIAPLPKSFAAFIILSDPNLAPFAKFLGLENITNMASLRRVSHMLWMKGDPTLGLNDDGLLKDSR</sequence>
<evidence type="ECO:0000313" key="1">
    <source>
        <dbReference type="EMBL" id="KAJ7343105.1"/>
    </source>
</evidence>
<reference evidence="1" key="1">
    <citation type="submission" date="2023-03" db="EMBL/GenBank/DDBJ databases">
        <title>Massive genome expansion in bonnet fungi (Mycena s.s.) driven by repeated elements and novel gene families across ecological guilds.</title>
        <authorList>
            <consortium name="Lawrence Berkeley National Laboratory"/>
            <person name="Harder C.B."/>
            <person name="Miyauchi S."/>
            <person name="Viragh M."/>
            <person name="Kuo A."/>
            <person name="Thoen E."/>
            <person name="Andreopoulos B."/>
            <person name="Lu D."/>
            <person name="Skrede I."/>
            <person name="Drula E."/>
            <person name="Henrissat B."/>
            <person name="Morin E."/>
            <person name="Kohler A."/>
            <person name="Barry K."/>
            <person name="LaButti K."/>
            <person name="Morin E."/>
            <person name="Salamov A."/>
            <person name="Lipzen A."/>
            <person name="Mereny Z."/>
            <person name="Hegedus B."/>
            <person name="Baldrian P."/>
            <person name="Stursova M."/>
            <person name="Weitz H."/>
            <person name="Taylor A."/>
            <person name="Grigoriev I.V."/>
            <person name="Nagy L.G."/>
            <person name="Martin F."/>
            <person name="Kauserud H."/>
        </authorList>
    </citation>
    <scope>NUCLEOTIDE SEQUENCE</scope>
    <source>
        <strain evidence="1">CBHHK002</strain>
    </source>
</reference>
<protein>
    <recommendedName>
        <fullName evidence="3">Aminoglycoside phosphotransferase domain-containing protein</fullName>
    </recommendedName>
</protein>
<dbReference type="AlphaFoldDB" id="A0AAD6ZY18"/>
<evidence type="ECO:0008006" key="3">
    <source>
        <dbReference type="Google" id="ProtNLM"/>
    </source>
</evidence>
<gene>
    <name evidence="1" type="ORF">DFH08DRAFT_871721</name>
</gene>
<dbReference type="EMBL" id="JARIHO010000023">
    <property type="protein sequence ID" value="KAJ7343105.1"/>
    <property type="molecule type" value="Genomic_DNA"/>
</dbReference>
<dbReference type="Proteomes" id="UP001218218">
    <property type="component" value="Unassembled WGS sequence"/>
</dbReference>
<name>A0AAD6ZY18_9AGAR</name>
<keyword evidence="2" id="KW-1185">Reference proteome</keyword>